<proteinExistence type="predicted"/>
<dbReference type="InterPro" id="IPR013783">
    <property type="entry name" value="Ig-like_fold"/>
</dbReference>
<gene>
    <name evidence="2" type="ORF">JKG61_02550</name>
</gene>
<comment type="caution">
    <text evidence="2">The sequence shown here is derived from an EMBL/GenBank/DDBJ whole genome shotgun (WGS) entry which is preliminary data.</text>
</comment>
<dbReference type="Proteomes" id="UP000625283">
    <property type="component" value="Unassembled WGS sequence"/>
</dbReference>
<name>A0ABS1QYW9_9SPHI</name>
<evidence type="ECO:0000313" key="2">
    <source>
        <dbReference type="EMBL" id="MBL1407626.1"/>
    </source>
</evidence>
<protein>
    <submittedName>
        <fullName evidence="2">BACON domain-containing protein</fullName>
    </submittedName>
</protein>
<keyword evidence="3" id="KW-1185">Reference proteome</keyword>
<dbReference type="InterPro" id="IPR024361">
    <property type="entry name" value="BACON"/>
</dbReference>
<organism evidence="2 3">
    <name type="scientific">Sphingobacterium faecale</name>
    <dbReference type="NCBI Taxonomy" id="2803775"/>
    <lineage>
        <taxon>Bacteria</taxon>
        <taxon>Pseudomonadati</taxon>
        <taxon>Bacteroidota</taxon>
        <taxon>Sphingobacteriia</taxon>
        <taxon>Sphingobacteriales</taxon>
        <taxon>Sphingobacteriaceae</taxon>
        <taxon>Sphingobacterium</taxon>
    </lineage>
</organism>
<evidence type="ECO:0000259" key="1">
    <source>
        <dbReference type="PROSITE" id="PS50853"/>
    </source>
</evidence>
<dbReference type="Gene3D" id="2.60.40.10">
    <property type="entry name" value="Immunoglobulins"/>
    <property type="match status" value="1"/>
</dbReference>
<dbReference type="Pfam" id="PF13004">
    <property type="entry name" value="BACON"/>
    <property type="match status" value="1"/>
</dbReference>
<sequence length="591" mass="65002">MKNIKNKIGSILCWIALFGSVSCSKDSLRDVFKRQTDQMSFDYISESKVMNIASSEKWTVVSSNEWIKVTPTAGEGGQQEKTIELTVLHNRGDQRSGVVTISNSKKSYDVSIVQSQGNLTLDKAFVASSFTVNQDITGAKVTIPYLKGSDDDFVNVTATLQGPGASGISIENLEDYKLQVGDGFIPLELSGVTKATGEIQIDLDVSIPSRNLTQKFIVKSRVKVEGGVDPLESPTVEVIKLLPRLAVLDWGKYVKGSGISRKFELELAATQYGAPIRRYASQSDWLSSTSIGTGSYFFDHNRFVFGDLKPQTTYWFRLVHKTINSTNVDSDITYYMFTTPAEEVRGANVILYKDFDDFWFGGGVIYQAFGVQPTEAQIRAALDPRTDIAKSTDFRTMSWNNNLGSTFSGNLGPNNAPLLYEAYWDGANYGSNFSSSNYGGWYGENAFPATGAMRMGAATSPGYLTTPKLTALKASSDIMVTINSAPYFEPYHSWGEDGLRHYIIIEGDGVIVDGGATMRVKESDQKVVVECTSNVNPINNGPLYTTTKTTTHKIKVTGATTNTRIRISSLPYNASAARVRFWLDDIKVEKL</sequence>
<feature type="domain" description="Fibronectin type-III" evidence="1">
    <location>
        <begin position="230"/>
        <end position="342"/>
    </location>
</feature>
<dbReference type="PROSITE" id="PS50853">
    <property type="entry name" value="FN3"/>
    <property type="match status" value="1"/>
</dbReference>
<evidence type="ECO:0000313" key="3">
    <source>
        <dbReference type="Proteomes" id="UP000625283"/>
    </source>
</evidence>
<reference evidence="2 3" key="1">
    <citation type="submission" date="2021-01" db="EMBL/GenBank/DDBJ databases">
        <title>C459-1 draft genome sequence.</title>
        <authorList>
            <person name="Zhang X.-F."/>
        </authorList>
    </citation>
    <scope>NUCLEOTIDE SEQUENCE [LARGE SCALE GENOMIC DNA]</scope>
    <source>
        <strain evidence="3">C459-1</strain>
    </source>
</reference>
<dbReference type="RefSeq" id="WP_202101415.1">
    <property type="nucleotide sequence ID" value="NZ_JAERTY010000001.1"/>
</dbReference>
<dbReference type="CDD" id="cd14948">
    <property type="entry name" value="BACON"/>
    <property type="match status" value="1"/>
</dbReference>
<dbReference type="InterPro" id="IPR003961">
    <property type="entry name" value="FN3_dom"/>
</dbReference>
<accession>A0ABS1QYW9</accession>
<dbReference type="PROSITE" id="PS51257">
    <property type="entry name" value="PROKAR_LIPOPROTEIN"/>
    <property type="match status" value="1"/>
</dbReference>
<dbReference type="EMBL" id="JAERTY010000001">
    <property type="protein sequence ID" value="MBL1407626.1"/>
    <property type="molecule type" value="Genomic_DNA"/>
</dbReference>